<accession>A0A1E3HZK3</accession>
<reference evidence="1 2" key="1">
    <citation type="submission" date="2016-06" db="EMBL/GenBank/DDBJ databases">
        <title>Evolution of pathogenesis and genome organization in the Tremellales.</title>
        <authorList>
            <person name="Cuomo C."/>
            <person name="Litvintseva A."/>
            <person name="Heitman J."/>
            <person name="Chen Y."/>
            <person name="Sun S."/>
            <person name="Springer D."/>
            <person name="Dromer F."/>
            <person name="Young S."/>
            <person name="Zeng Q."/>
            <person name="Chapman S."/>
            <person name="Gujja S."/>
            <person name="Saif S."/>
            <person name="Birren B."/>
        </authorList>
    </citation>
    <scope>NUCLEOTIDE SEQUENCE [LARGE SCALE GENOMIC DNA]</scope>
    <source>
        <strain evidence="1 2">CBS 6039</strain>
    </source>
</reference>
<evidence type="ECO:0000313" key="1">
    <source>
        <dbReference type="EMBL" id="ODN81021.1"/>
    </source>
</evidence>
<protein>
    <recommendedName>
        <fullName evidence="3">Mediator complex subunit 18</fullName>
    </recommendedName>
</protein>
<dbReference type="RefSeq" id="XP_018995587.1">
    <property type="nucleotide sequence ID" value="XM_019136918.1"/>
</dbReference>
<name>A0A1E3HZK3_9TREE</name>
<dbReference type="GeneID" id="30154430"/>
<gene>
    <name evidence="1" type="ORF">L202_03121</name>
</gene>
<comment type="caution">
    <text evidence="1">The sequence shown here is derived from an EMBL/GenBank/DDBJ whole genome shotgun (WGS) entry which is preliminary data.</text>
</comment>
<evidence type="ECO:0008006" key="3">
    <source>
        <dbReference type="Google" id="ProtNLM"/>
    </source>
</evidence>
<organism evidence="1 2">
    <name type="scientific">Cryptococcus amylolentus CBS 6039</name>
    <dbReference type="NCBI Taxonomy" id="1295533"/>
    <lineage>
        <taxon>Eukaryota</taxon>
        <taxon>Fungi</taxon>
        <taxon>Dikarya</taxon>
        <taxon>Basidiomycota</taxon>
        <taxon>Agaricomycotina</taxon>
        <taxon>Tremellomycetes</taxon>
        <taxon>Tremellales</taxon>
        <taxon>Cryptococcaceae</taxon>
        <taxon>Cryptococcus</taxon>
    </lineage>
</organism>
<sequence>MSASSSQTAPLEPTLYAILPPALHRPILAHLSLQAIHAEAYHIVDRMYTTANPVLPGQLRSLRFRSQLVGGQGVQGKGKGKEVEGQGEERWVHTLAYISAPLRGAEYSEAAVRALLAIGVQDESTTEEIEQFIDVLGFRHTHTYTLSGHLLHLPIPIPTSTPLTLHLSITRISTSSSETEESPAKNEPYLVQLRPSWPVHAIAQRGDLSLMDMVGVMRVMASRVDGLEWSTGAAF</sequence>
<dbReference type="AlphaFoldDB" id="A0A1E3HZK3"/>
<keyword evidence="2" id="KW-1185">Reference proteome</keyword>
<evidence type="ECO:0000313" key="2">
    <source>
        <dbReference type="Proteomes" id="UP000094065"/>
    </source>
</evidence>
<dbReference type="Proteomes" id="UP000094065">
    <property type="component" value="Unassembled WGS sequence"/>
</dbReference>
<dbReference type="EMBL" id="AWGJ01000004">
    <property type="protein sequence ID" value="ODN81021.1"/>
    <property type="molecule type" value="Genomic_DNA"/>
</dbReference>
<dbReference type="OrthoDB" id="2591432at2759"/>
<proteinExistence type="predicted"/>